<comment type="caution">
    <text evidence="1">The sequence shown here is derived from an EMBL/GenBank/DDBJ whole genome shotgun (WGS) entry which is preliminary data.</text>
</comment>
<organism evidence="1 2">
    <name type="scientific">Datura stramonium</name>
    <name type="common">Jimsonweed</name>
    <name type="synonym">Common thornapple</name>
    <dbReference type="NCBI Taxonomy" id="4076"/>
    <lineage>
        <taxon>Eukaryota</taxon>
        <taxon>Viridiplantae</taxon>
        <taxon>Streptophyta</taxon>
        <taxon>Embryophyta</taxon>
        <taxon>Tracheophyta</taxon>
        <taxon>Spermatophyta</taxon>
        <taxon>Magnoliopsida</taxon>
        <taxon>eudicotyledons</taxon>
        <taxon>Gunneridae</taxon>
        <taxon>Pentapetalae</taxon>
        <taxon>asterids</taxon>
        <taxon>lamiids</taxon>
        <taxon>Solanales</taxon>
        <taxon>Solanaceae</taxon>
        <taxon>Solanoideae</taxon>
        <taxon>Datureae</taxon>
        <taxon>Datura</taxon>
    </lineage>
</organism>
<protein>
    <submittedName>
        <fullName evidence="1">Uncharacterized protein</fullName>
    </submittedName>
</protein>
<evidence type="ECO:0000313" key="1">
    <source>
        <dbReference type="EMBL" id="MCD9639173.1"/>
    </source>
</evidence>
<sequence length="134" mass="15216">MALTEICFPCFLRSSSAQHLADVLVIWVPNKIPQLPREATLEKSMRVGTAKGHCQLLQPQFYDIILEHHEFDANYTHVNFMLKRRKDYRHKHLIPSPGIGQWHSTHTAAQVPSGLTALLCAPPPKQAFFLFLGC</sequence>
<proteinExistence type="predicted"/>
<reference evidence="1 2" key="1">
    <citation type="journal article" date="2021" name="BMC Genomics">
        <title>Datura genome reveals duplications of psychoactive alkaloid biosynthetic genes and high mutation rate following tissue culture.</title>
        <authorList>
            <person name="Rajewski A."/>
            <person name="Carter-House D."/>
            <person name="Stajich J."/>
            <person name="Litt A."/>
        </authorList>
    </citation>
    <scope>NUCLEOTIDE SEQUENCE [LARGE SCALE GENOMIC DNA]</scope>
    <source>
        <strain evidence="1">AR-01</strain>
    </source>
</reference>
<dbReference type="EMBL" id="JACEIK010002858">
    <property type="protein sequence ID" value="MCD9639173.1"/>
    <property type="molecule type" value="Genomic_DNA"/>
</dbReference>
<name>A0ABS8UYU0_DATST</name>
<dbReference type="Proteomes" id="UP000823775">
    <property type="component" value="Unassembled WGS sequence"/>
</dbReference>
<accession>A0ABS8UYU0</accession>
<evidence type="ECO:0000313" key="2">
    <source>
        <dbReference type="Proteomes" id="UP000823775"/>
    </source>
</evidence>
<keyword evidence="2" id="KW-1185">Reference proteome</keyword>
<gene>
    <name evidence="1" type="ORF">HAX54_023530</name>
</gene>